<dbReference type="Pfam" id="PF02191">
    <property type="entry name" value="OLF"/>
    <property type="match status" value="1"/>
</dbReference>
<organism evidence="6 7">
    <name type="scientific">Staurois parvus</name>
    <dbReference type="NCBI Taxonomy" id="386267"/>
    <lineage>
        <taxon>Eukaryota</taxon>
        <taxon>Metazoa</taxon>
        <taxon>Chordata</taxon>
        <taxon>Craniata</taxon>
        <taxon>Vertebrata</taxon>
        <taxon>Euteleostomi</taxon>
        <taxon>Amphibia</taxon>
        <taxon>Batrachia</taxon>
        <taxon>Anura</taxon>
        <taxon>Neobatrachia</taxon>
        <taxon>Ranoidea</taxon>
        <taxon>Ranidae</taxon>
        <taxon>Staurois</taxon>
    </lineage>
</organism>
<dbReference type="PROSITE" id="PS51132">
    <property type="entry name" value="OLF"/>
    <property type="match status" value="1"/>
</dbReference>
<dbReference type="Proteomes" id="UP001162483">
    <property type="component" value="Unassembled WGS sequence"/>
</dbReference>
<keyword evidence="7" id="KW-1185">Reference proteome</keyword>
<keyword evidence="4" id="KW-0175">Coiled coil</keyword>
<comment type="caution">
    <text evidence="3">Lacks conserved residue(s) required for the propagation of feature annotation.</text>
</comment>
<evidence type="ECO:0000256" key="4">
    <source>
        <dbReference type="SAM" id="Coils"/>
    </source>
</evidence>
<dbReference type="EMBL" id="CATNWA010000284">
    <property type="protein sequence ID" value="CAI9535824.1"/>
    <property type="molecule type" value="Genomic_DNA"/>
</dbReference>
<dbReference type="InterPro" id="IPR050605">
    <property type="entry name" value="Olfactomedin-like_domain"/>
</dbReference>
<name>A0ABN9AIJ7_9NEOB</name>
<dbReference type="InterPro" id="IPR003112">
    <property type="entry name" value="Olfac-like_dom"/>
</dbReference>
<evidence type="ECO:0000259" key="5">
    <source>
        <dbReference type="PROSITE" id="PS51132"/>
    </source>
</evidence>
<dbReference type="PANTHER" id="PTHR23192:SF89">
    <property type="entry name" value="OLFACTOMEDIN"/>
    <property type="match status" value="1"/>
</dbReference>
<evidence type="ECO:0000256" key="3">
    <source>
        <dbReference type="PROSITE-ProRule" id="PRU00446"/>
    </source>
</evidence>
<evidence type="ECO:0000313" key="6">
    <source>
        <dbReference type="EMBL" id="CAI9535824.1"/>
    </source>
</evidence>
<feature type="domain" description="Olfactomedin-like" evidence="5">
    <location>
        <begin position="94"/>
        <end position="355"/>
    </location>
</feature>
<reference evidence="6" key="1">
    <citation type="submission" date="2023-05" db="EMBL/GenBank/DDBJ databases">
        <authorList>
            <person name="Stuckert A."/>
        </authorList>
    </citation>
    <scope>NUCLEOTIDE SEQUENCE</scope>
</reference>
<evidence type="ECO:0000256" key="2">
    <source>
        <dbReference type="ARBA" id="ARBA00022525"/>
    </source>
</evidence>
<accession>A0ABN9AIJ7</accession>
<proteinExistence type="predicted"/>
<evidence type="ECO:0000256" key="1">
    <source>
        <dbReference type="ARBA" id="ARBA00004613"/>
    </source>
</evidence>
<comment type="caution">
    <text evidence="6">The sequence shown here is derived from an EMBL/GenBank/DDBJ whole genome shotgun (WGS) entry which is preliminary data.</text>
</comment>
<sequence length="355" mass="40492">MEINFEILKREIRELEMYISAMRVKPNGNSVQVQNLYNEVKNMSKTVGQLETLDKNNVLKAKREMENLKKRLVDCEKNLKPKAPVMVPFGKLGSCQHQGLARISKPNLLQLNWKGNAYKSGAWGKDAAWNTTKKSLYWVAPLNTDGRVLESIRIYPSMSDLQMLIKNKWNHTFAGQGAGMVVHNNNLYYNCFNSHDMCRVSLTSGVYQKKSLPNALFNNHFSYAGTMYQDIDFASDEKGLWVLFTTEESAGKILVGKVNVATFTVDNIWITTQSKPDASNAFMMCGVLYVTRSLGPKLEEVFYMFDTKTGKEGHLSIVMEKMAEKVQSLSYNCNERKLYMYSEGYLLHYDIALKP</sequence>
<evidence type="ECO:0000313" key="7">
    <source>
        <dbReference type="Proteomes" id="UP001162483"/>
    </source>
</evidence>
<feature type="coiled-coil region" evidence="4">
    <location>
        <begin position="33"/>
        <end position="78"/>
    </location>
</feature>
<protein>
    <recommendedName>
        <fullName evidence="5">Olfactomedin-like domain-containing protein</fullName>
    </recommendedName>
</protein>
<dbReference type="PANTHER" id="PTHR23192">
    <property type="entry name" value="OLFACTOMEDIN-RELATED"/>
    <property type="match status" value="1"/>
</dbReference>
<comment type="subcellular location">
    <subcellularLocation>
        <location evidence="1">Secreted</location>
    </subcellularLocation>
</comment>
<gene>
    <name evidence="6" type="ORF">SPARVUS_LOCUS922610</name>
</gene>
<keyword evidence="2" id="KW-0964">Secreted</keyword>
<dbReference type="SMART" id="SM00284">
    <property type="entry name" value="OLF"/>
    <property type="match status" value="1"/>
</dbReference>